<evidence type="ECO:0000313" key="1">
    <source>
        <dbReference type="EMBL" id="KKN33424.1"/>
    </source>
</evidence>
<organism evidence="1">
    <name type="scientific">marine sediment metagenome</name>
    <dbReference type="NCBI Taxonomy" id="412755"/>
    <lineage>
        <taxon>unclassified sequences</taxon>
        <taxon>metagenomes</taxon>
        <taxon>ecological metagenomes</taxon>
    </lineage>
</organism>
<protein>
    <recommendedName>
        <fullName evidence="2">Ubiquitin-activating enzyme E1 FCCH domain-containing protein</fullName>
    </recommendedName>
</protein>
<dbReference type="EMBL" id="LAZR01002179">
    <property type="protein sequence ID" value="KKN33424.1"/>
    <property type="molecule type" value="Genomic_DNA"/>
</dbReference>
<dbReference type="InterPro" id="IPR023366">
    <property type="entry name" value="ATP_synth_asu-like_sf"/>
</dbReference>
<name>A0A0F9PTF8_9ZZZZ</name>
<sequence length="318" mass="33591">MSTPIHGQISGSYVSDGNARVLDLRFEPTYFKLMNQTNFNTMGVTPVVKRAWWFSTLASDEAFTVQNTTAALTDESVFITTGGIRPINTATDPVEAAVVGTAITAASPPVVTMTAHGYSIGDVVRLYSTTAMLQIAGMEFTITDVPDANSFEIDYLDASGFAAAATAVTARRLPFDPQDFAPKNRFVTNITAAANAVITLSVDHGYQVDEIITVRCTPDFGMSEIDQLQGQITAIDTTLNTVTTDIDSSAFTAFAFPTSAVAAAGVTFPQTVPVGDFGNVLTGSIDNQAIIGLRLGLSVVGVADDVVHWIATTGLVQV</sequence>
<gene>
    <name evidence="1" type="ORF">LCGC14_0803910</name>
</gene>
<evidence type="ECO:0008006" key="2">
    <source>
        <dbReference type="Google" id="ProtNLM"/>
    </source>
</evidence>
<dbReference type="Gene3D" id="2.40.30.20">
    <property type="match status" value="1"/>
</dbReference>
<proteinExistence type="predicted"/>
<dbReference type="AlphaFoldDB" id="A0A0F9PTF8"/>
<comment type="caution">
    <text evidence="1">The sequence shown here is derived from an EMBL/GenBank/DDBJ whole genome shotgun (WGS) entry which is preliminary data.</text>
</comment>
<accession>A0A0F9PTF8</accession>
<reference evidence="1" key="1">
    <citation type="journal article" date="2015" name="Nature">
        <title>Complex archaea that bridge the gap between prokaryotes and eukaryotes.</title>
        <authorList>
            <person name="Spang A."/>
            <person name="Saw J.H."/>
            <person name="Jorgensen S.L."/>
            <person name="Zaremba-Niedzwiedzka K."/>
            <person name="Martijn J."/>
            <person name="Lind A.E."/>
            <person name="van Eijk R."/>
            <person name="Schleper C."/>
            <person name="Guy L."/>
            <person name="Ettema T.J."/>
        </authorList>
    </citation>
    <scope>NUCLEOTIDE SEQUENCE</scope>
</reference>